<proteinExistence type="predicted"/>
<comment type="caution">
    <text evidence="1">The sequence shown here is derived from an EMBL/GenBank/DDBJ whole genome shotgun (WGS) entry which is preliminary data.</text>
</comment>
<protein>
    <submittedName>
        <fullName evidence="1">Uncharacterized protein</fullName>
    </submittedName>
</protein>
<dbReference type="EMBL" id="CM044708">
    <property type="protein sequence ID" value="KAI5649821.1"/>
    <property type="molecule type" value="Genomic_DNA"/>
</dbReference>
<dbReference type="Proteomes" id="UP001060085">
    <property type="component" value="Linkage Group LG08"/>
</dbReference>
<gene>
    <name evidence="1" type="ORF">M9H77_35826</name>
</gene>
<sequence length="173" mass="20018">MLLLPEAVFPDQGLLCPTSRCWRSTKDRLRRAATSARELPSSLTCTYASSSSAAAGNGGRVASSFFTTFWIFKELKTVMLLCLNVCRCILGDRRPQILLHQGEDESVLRRLSIYTGINNFFCLSFKVSIFFYSIYIYIRVYMYVYIYLCACLFLDYHYYLYIISKNLKLDSFI</sequence>
<evidence type="ECO:0000313" key="2">
    <source>
        <dbReference type="Proteomes" id="UP001060085"/>
    </source>
</evidence>
<reference evidence="2" key="1">
    <citation type="journal article" date="2023" name="Nat. Plants">
        <title>Single-cell RNA sequencing provides a high-resolution roadmap for understanding the multicellular compartmentation of specialized metabolism.</title>
        <authorList>
            <person name="Sun S."/>
            <person name="Shen X."/>
            <person name="Li Y."/>
            <person name="Li Y."/>
            <person name="Wang S."/>
            <person name="Li R."/>
            <person name="Zhang H."/>
            <person name="Shen G."/>
            <person name="Guo B."/>
            <person name="Wei J."/>
            <person name="Xu J."/>
            <person name="St-Pierre B."/>
            <person name="Chen S."/>
            <person name="Sun C."/>
        </authorList>
    </citation>
    <scope>NUCLEOTIDE SEQUENCE [LARGE SCALE GENOMIC DNA]</scope>
</reference>
<accession>A0ACB9ZQ40</accession>
<evidence type="ECO:0000313" key="1">
    <source>
        <dbReference type="EMBL" id="KAI5649821.1"/>
    </source>
</evidence>
<keyword evidence="2" id="KW-1185">Reference proteome</keyword>
<name>A0ACB9ZQ40_CATRO</name>
<organism evidence="1 2">
    <name type="scientific">Catharanthus roseus</name>
    <name type="common">Madagascar periwinkle</name>
    <name type="synonym">Vinca rosea</name>
    <dbReference type="NCBI Taxonomy" id="4058"/>
    <lineage>
        <taxon>Eukaryota</taxon>
        <taxon>Viridiplantae</taxon>
        <taxon>Streptophyta</taxon>
        <taxon>Embryophyta</taxon>
        <taxon>Tracheophyta</taxon>
        <taxon>Spermatophyta</taxon>
        <taxon>Magnoliopsida</taxon>
        <taxon>eudicotyledons</taxon>
        <taxon>Gunneridae</taxon>
        <taxon>Pentapetalae</taxon>
        <taxon>asterids</taxon>
        <taxon>lamiids</taxon>
        <taxon>Gentianales</taxon>
        <taxon>Apocynaceae</taxon>
        <taxon>Rauvolfioideae</taxon>
        <taxon>Vinceae</taxon>
        <taxon>Catharanthinae</taxon>
        <taxon>Catharanthus</taxon>
    </lineage>
</organism>